<dbReference type="InterPro" id="IPR044925">
    <property type="entry name" value="His-Me_finger_sf"/>
</dbReference>
<name>A0ABT2HC59_9MICO</name>
<protein>
    <recommendedName>
        <fullName evidence="3">HNH endonuclease</fullName>
    </recommendedName>
</protein>
<proteinExistence type="predicted"/>
<evidence type="ECO:0000313" key="1">
    <source>
        <dbReference type="EMBL" id="MCS5737540.1"/>
    </source>
</evidence>
<dbReference type="RefSeq" id="WP_259543965.1">
    <property type="nucleotide sequence ID" value="NZ_JANLCJ010000803.1"/>
</dbReference>
<feature type="non-terminal residue" evidence="1">
    <location>
        <position position="1"/>
    </location>
</feature>
<accession>A0ABT2HC59</accession>
<organism evidence="1 2">
    <name type="scientific">Herbiconiux daphne</name>
    <dbReference type="NCBI Taxonomy" id="2970914"/>
    <lineage>
        <taxon>Bacteria</taxon>
        <taxon>Bacillati</taxon>
        <taxon>Actinomycetota</taxon>
        <taxon>Actinomycetes</taxon>
        <taxon>Micrococcales</taxon>
        <taxon>Microbacteriaceae</taxon>
        <taxon>Herbiconiux</taxon>
    </lineage>
</organism>
<sequence length="123" mass="14286">EIDEYGNVKSYSSKTHRKTCLDCLGQVGLTINKKRVLVKNLVAQTFIRDFDLKREYVIYLDGNTNNHHYKNLDIVPIDRFKLTPEAAEEIRKQYKSGDKLRTIASKYNVSLSMISQIVNGKRY</sequence>
<dbReference type="EMBL" id="JANLCJ010000803">
    <property type="protein sequence ID" value="MCS5737540.1"/>
    <property type="molecule type" value="Genomic_DNA"/>
</dbReference>
<evidence type="ECO:0000313" key="2">
    <source>
        <dbReference type="Proteomes" id="UP001165586"/>
    </source>
</evidence>
<dbReference type="SUPFAM" id="SSF54060">
    <property type="entry name" value="His-Me finger endonucleases"/>
    <property type="match status" value="1"/>
</dbReference>
<comment type="caution">
    <text evidence="1">The sequence shown here is derived from an EMBL/GenBank/DDBJ whole genome shotgun (WGS) entry which is preliminary data.</text>
</comment>
<evidence type="ECO:0008006" key="3">
    <source>
        <dbReference type="Google" id="ProtNLM"/>
    </source>
</evidence>
<reference evidence="1" key="1">
    <citation type="submission" date="2022-08" db="EMBL/GenBank/DDBJ databases">
        <authorList>
            <person name="Deng Y."/>
            <person name="Han X.-F."/>
            <person name="Zhang Y.-Q."/>
        </authorList>
    </citation>
    <scope>NUCLEOTIDE SEQUENCE</scope>
    <source>
        <strain evidence="1">CPCC 203386</strain>
    </source>
</reference>
<keyword evidence="2" id="KW-1185">Reference proteome</keyword>
<dbReference type="Proteomes" id="UP001165586">
    <property type="component" value="Unassembled WGS sequence"/>
</dbReference>
<dbReference type="Gene3D" id="3.90.75.20">
    <property type="match status" value="1"/>
</dbReference>
<gene>
    <name evidence="1" type="ORF">N1032_27800</name>
</gene>